<dbReference type="Pfam" id="PF00612">
    <property type="entry name" value="IQ"/>
    <property type="match status" value="2"/>
</dbReference>
<protein>
    <recommendedName>
        <fullName evidence="2">WW domain-containing protein</fullName>
    </recommendedName>
</protein>
<evidence type="ECO:0000313" key="4">
    <source>
        <dbReference type="Proteomes" id="UP000005238"/>
    </source>
</evidence>
<dbReference type="GO" id="GO:0071011">
    <property type="term" value="C:precatalytic spliceosome"/>
    <property type="evidence" value="ECO:0000318"/>
    <property type="project" value="GO_Central"/>
</dbReference>
<dbReference type="SUPFAM" id="SSF51045">
    <property type="entry name" value="WW domain"/>
    <property type="match status" value="2"/>
</dbReference>
<dbReference type="InParanoid" id="H3GYB4"/>
<dbReference type="Pfam" id="PF00397">
    <property type="entry name" value="WW"/>
    <property type="match status" value="2"/>
</dbReference>
<reference evidence="3" key="2">
    <citation type="submission" date="2015-06" db="UniProtKB">
        <authorList>
            <consortium name="EnsemblProtists"/>
        </authorList>
    </citation>
    <scope>IDENTIFICATION</scope>
    <source>
        <strain evidence="3">Pr102</strain>
    </source>
</reference>
<proteinExistence type="predicted"/>
<dbReference type="EMBL" id="DS566072">
    <property type="status" value="NOT_ANNOTATED_CDS"/>
    <property type="molecule type" value="Genomic_DNA"/>
</dbReference>
<dbReference type="STRING" id="164328.H3GYB4"/>
<feature type="domain" description="WW" evidence="2">
    <location>
        <begin position="365"/>
        <end position="399"/>
    </location>
</feature>
<dbReference type="GO" id="GO:0003723">
    <property type="term" value="F:RNA binding"/>
    <property type="evidence" value="ECO:0000318"/>
    <property type="project" value="GO_Central"/>
</dbReference>
<accession>H3GYB4</accession>
<dbReference type="VEuPathDB" id="FungiDB:KRP23_14167"/>
<dbReference type="SMART" id="SM00015">
    <property type="entry name" value="IQ"/>
    <property type="match status" value="2"/>
</dbReference>
<dbReference type="InterPro" id="IPR040023">
    <property type="entry name" value="WBP4"/>
</dbReference>
<evidence type="ECO:0000256" key="1">
    <source>
        <dbReference type="SAM" id="Coils"/>
    </source>
</evidence>
<dbReference type="Gene3D" id="1.20.5.190">
    <property type="match status" value="1"/>
</dbReference>
<dbReference type="HOGENOM" id="CLU_495670_0_0_1"/>
<dbReference type="InterPro" id="IPR000048">
    <property type="entry name" value="IQ_motif_EF-hand-BS"/>
</dbReference>
<evidence type="ECO:0000259" key="2">
    <source>
        <dbReference type="PROSITE" id="PS50020"/>
    </source>
</evidence>
<dbReference type="Gene3D" id="2.20.70.10">
    <property type="match status" value="2"/>
</dbReference>
<dbReference type="PROSITE" id="PS50096">
    <property type="entry name" value="IQ"/>
    <property type="match status" value="2"/>
</dbReference>
<dbReference type="eggNOG" id="KOG0152">
    <property type="taxonomic scope" value="Eukaryota"/>
</dbReference>
<dbReference type="InterPro" id="IPR001202">
    <property type="entry name" value="WW_dom"/>
</dbReference>
<keyword evidence="1" id="KW-0175">Coiled coil</keyword>
<dbReference type="EnsemblProtists" id="Phyra82671">
    <property type="protein sequence ID" value="Phyra82671"/>
    <property type="gene ID" value="Phyra82671"/>
</dbReference>
<dbReference type="SMART" id="SM00456">
    <property type="entry name" value="WW"/>
    <property type="match status" value="2"/>
</dbReference>
<dbReference type="PANTHER" id="PTHR13173:SF10">
    <property type="entry name" value="WW DOMAIN-BINDING PROTEIN 4"/>
    <property type="match status" value="1"/>
</dbReference>
<dbReference type="InterPro" id="IPR036020">
    <property type="entry name" value="WW_dom_sf"/>
</dbReference>
<dbReference type="Proteomes" id="UP000005238">
    <property type="component" value="Unassembled WGS sequence"/>
</dbReference>
<dbReference type="PANTHER" id="PTHR13173">
    <property type="entry name" value="WW DOMAIN BINDING PROTEIN 4"/>
    <property type="match status" value="1"/>
</dbReference>
<feature type="coiled-coil region" evidence="1">
    <location>
        <begin position="282"/>
        <end position="319"/>
    </location>
</feature>
<sequence>MTIQTFWRACWMMLKLREGITTRKRERAARHIQASYRAWKARREYLAIRDLARRNRAATKMQCMFRARQARRELTRRQVVRRMGACESCRSQLATMYHFAAESELCSVCCDEFASLDDVVMETIDVNVYRRLQVNLARAQRAYRRFQLPRSAFKSATDNVASVGSREQFVLLIDDNSSSKPALRLQFNARHVAIWLEVSSVVSNMNVTARSRSSELFVGTKHAVCTSQRLPFRATYAVGWHGAWLLLYDGNGLKSNAMLLRAASSGTCKLQALKLEKQWQFNAQLRERLTKLAAQIAESERARAELHELKLQAARTKREMLRDSAVALEVASASCIQRHRAFRYSRAKRRLARLVDADGTDDAAATPASEWVELFDEASGYVYYYHTATGESVWERPPEMDAAEDAANENVGEWVEYWDENVGASYFYNVKTGEATWTTPAGYQSNASNQEDPTTAEAWPLENGGAYFTLPPRSKLEPSAEFSQPGNQHTEAYGDQYYAPYDYGGDQASQWGYNNNDDDGYYYYGDAAAGGSAYAYPLEQADNGENELFT</sequence>
<dbReference type="GO" id="GO:0000398">
    <property type="term" value="P:mRNA splicing, via spliceosome"/>
    <property type="evidence" value="ECO:0007669"/>
    <property type="project" value="InterPro"/>
</dbReference>
<dbReference type="AlphaFoldDB" id="H3GYB4"/>
<feature type="domain" description="WW" evidence="2">
    <location>
        <begin position="414"/>
        <end position="442"/>
    </location>
</feature>
<evidence type="ECO:0000313" key="3">
    <source>
        <dbReference type="EnsemblProtists" id="Phyra82671"/>
    </source>
</evidence>
<dbReference type="VEuPathDB" id="FungiDB:KRP22_14437"/>
<keyword evidence="4" id="KW-1185">Reference proteome</keyword>
<dbReference type="CDD" id="cd00201">
    <property type="entry name" value="WW"/>
    <property type="match status" value="2"/>
</dbReference>
<reference evidence="4" key="1">
    <citation type="journal article" date="2006" name="Science">
        <title>Phytophthora genome sequences uncover evolutionary origins and mechanisms of pathogenesis.</title>
        <authorList>
            <person name="Tyler B.M."/>
            <person name="Tripathy S."/>
            <person name="Zhang X."/>
            <person name="Dehal P."/>
            <person name="Jiang R.H."/>
            <person name="Aerts A."/>
            <person name="Arredondo F.D."/>
            <person name="Baxter L."/>
            <person name="Bensasson D."/>
            <person name="Beynon J.L."/>
            <person name="Chapman J."/>
            <person name="Damasceno C.M."/>
            <person name="Dorrance A.E."/>
            <person name="Dou D."/>
            <person name="Dickerman A.W."/>
            <person name="Dubchak I.L."/>
            <person name="Garbelotto M."/>
            <person name="Gijzen M."/>
            <person name="Gordon S.G."/>
            <person name="Govers F."/>
            <person name="Grunwald N.J."/>
            <person name="Huang W."/>
            <person name="Ivors K.L."/>
            <person name="Jones R.W."/>
            <person name="Kamoun S."/>
            <person name="Krampis K."/>
            <person name="Lamour K.H."/>
            <person name="Lee M.K."/>
            <person name="McDonald W.H."/>
            <person name="Medina M."/>
            <person name="Meijer H.J."/>
            <person name="Nordberg E.K."/>
            <person name="Maclean D.J."/>
            <person name="Ospina-Giraldo M.D."/>
            <person name="Morris P.F."/>
            <person name="Phuntumart V."/>
            <person name="Putnam N.H."/>
            <person name="Rash S."/>
            <person name="Rose J.K."/>
            <person name="Sakihama Y."/>
            <person name="Salamov A.A."/>
            <person name="Savidor A."/>
            <person name="Scheuring C.F."/>
            <person name="Smith B.M."/>
            <person name="Sobral B.W."/>
            <person name="Terry A."/>
            <person name="Torto-Alalibo T.A."/>
            <person name="Win J."/>
            <person name="Xu Z."/>
            <person name="Zhang H."/>
            <person name="Grigoriev I.V."/>
            <person name="Rokhsar D.S."/>
            <person name="Boore J.L."/>
        </authorList>
    </citation>
    <scope>NUCLEOTIDE SEQUENCE [LARGE SCALE GENOMIC DNA]</scope>
    <source>
        <strain evidence="4">Pr102</strain>
    </source>
</reference>
<dbReference type="GO" id="GO:0008380">
    <property type="term" value="P:RNA splicing"/>
    <property type="evidence" value="ECO:0000318"/>
    <property type="project" value="GO_Central"/>
</dbReference>
<dbReference type="PROSITE" id="PS50020">
    <property type="entry name" value="WW_DOMAIN_2"/>
    <property type="match status" value="2"/>
</dbReference>
<name>H3GYB4_PHYRM</name>
<organism evidence="3 4">
    <name type="scientific">Phytophthora ramorum</name>
    <name type="common">Sudden oak death agent</name>
    <dbReference type="NCBI Taxonomy" id="164328"/>
    <lineage>
        <taxon>Eukaryota</taxon>
        <taxon>Sar</taxon>
        <taxon>Stramenopiles</taxon>
        <taxon>Oomycota</taxon>
        <taxon>Peronosporomycetes</taxon>
        <taxon>Peronosporales</taxon>
        <taxon>Peronosporaceae</taxon>
        <taxon>Phytophthora</taxon>
    </lineage>
</organism>